<dbReference type="SMART" id="SM00100">
    <property type="entry name" value="cNMP"/>
    <property type="match status" value="1"/>
</dbReference>
<evidence type="ECO:0000259" key="5">
    <source>
        <dbReference type="PROSITE" id="PS50042"/>
    </source>
</evidence>
<sequence>MRRQEHLFPVLTEEQIQCLEPFGDIVEVPPGGEIFREKERSDSFFVLLEGEIKITRQVNGQELFIVNHGPGEFTGELSVLTHGENLATGTALEPSRLLKIDFFCAMHTVSGACPELMAIVIPALAQRRPEAMTLDNQRAKLASLGVLAAGLAHELNNPASAARRSAAHMRERLGAQREAAIRLCEHGVGPDGLHALQKVLHEMAERPPVELGPLERSDRETEIGDRLTELGVPDPWEVASALVEAGFARADVDALGLALPCDAVKVGLDWLANALIVQSLSREIETSTGRIADLVSSIKGYSAMDQASVQNVDVRPGLEDTLTMLGHKIRRKEIRVVKEFAPDTPVINAIPGELNQVWTNLIDNAVDAMANGGTLKVRTEAEGDCLLVEIEDNGSGIPEEIRDRIFDPFFTTKPVGEGTGLGLDIAYKIVTDHHDGDIRVDSEPGRTVFQIRLPDGS</sequence>
<name>A0A068NP14_FIMGI</name>
<evidence type="ECO:0000313" key="8">
    <source>
        <dbReference type="Proteomes" id="UP000027982"/>
    </source>
</evidence>
<dbReference type="CDD" id="cd00038">
    <property type="entry name" value="CAP_ED"/>
    <property type="match status" value="1"/>
</dbReference>
<dbReference type="OrthoDB" id="9773246at2"/>
<dbReference type="EMBL" id="CP007139">
    <property type="protein sequence ID" value="AIE84490.1"/>
    <property type="molecule type" value="Genomic_DNA"/>
</dbReference>
<comment type="catalytic activity">
    <reaction evidence="1">
        <text>ATP + protein L-histidine = ADP + protein N-phospho-L-histidine.</text>
        <dbReference type="EC" id="2.7.13.3"/>
    </reaction>
</comment>
<dbReference type="GO" id="GO:0004673">
    <property type="term" value="F:protein histidine kinase activity"/>
    <property type="evidence" value="ECO:0007669"/>
    <property type="project" value="UniProtKB-EC"/>
</dbReference>
<keyword evidence="3 7" id="KW-0418">Kinase</keyword>
<dbReference type="SUPFAM" id="SSF51206">
    <property type="entry name" value="cAMP-binding domain-like"/>
    <property type="match status" value="1"/>
</dbReference>
<dbReference type="PANTHER" id="PTHR43065:SF48">
    <property type="entry name" value="HISTIDINE KINASE"/>
    <property type="match status" value="1"/>
</dbReference>
<dbReference type="Gene3D" id="3.30.565.10">
    <property type="entry name" value="Histidine kinase-like ATPase, C-terminal domain"/>
    <property type="match status" value="1"/>
</dbReference>
<dbReference type="PRINTS" id="PR00344">
    <property type="entry name" value="BCTRLSENSOR"/>
</dbReference>
<gene>
    <name evidence="7" type="ORF">OP10G_1122</name>
</gene>
<organism evidence="7 8">
    <name type="scientific">Fimbriimonas ginsengisoli Gsoil 348</name>
    <dbReference type="NCBI Taxonomy" id="661478"/>
    <lineage>
        <taxon>Bacteria</taxon>
        <taxon>Bacillati</taxon>
        <taxon>Armatimonadota</taxon>
        <taxon>Fimbriimonadia</taxon>
        <taxon>Fimbriimonadales</taxon>
        <taxon>Fimbriimonadaceae</taxon>
        <taxon>Fimbriimonas</taxon>
    </lineage>
</organism>
<dbReference type="InterPro" id="IPR005467">
    <property type="entry name" value="His_kinase_dom"/>
</dbReference>
<dbReference type="PROSITE" id="PS50109">
    <property type="entry name" value="HIS_KIN"/>
    <property type="match status" value="1"/>
</dbReference>
<dbReference type="Gene3D" id="2.60.120.10">
    <property type="entry name" value="Jelly Rolls"/>
    <property type="match status" value="1"/>
</dbReference>
<feature type="domain" description="Cyclic nucleotide-binding" evidence="5">
    <location>
        <begin position="7"/>
        <end position="101"/>
    </location>
</feature>
<dbReference type="SMART" id="SM00387">
    <property type="entry name" value="HATPase_c"/>
    <property type="match status" value="1"/>
</dbReference>
<feature type="domain" description="Histidine kinase" evidence="6">
    <location>
        <begin position="290"/>
        <end position="457"/>
    </location>
</feature>
<evidence type="ECO:0000256" key="1">
    <source>
        <dbReference type="ARBA" id="ARBA00000085"/>
    </source>
</evidence>
<dbReference type="STRING" id="661478.OP10G_1122"/>
<dbReference type="Gene3D" id="1.10.287.130">
    <property type="match status" value="1"/>
</dbReference>
<dbReference type="PROSITE" id="PS50042">
    <property type="entry name" value="CNMP_BINDING_3"/>
    <property type="match status" value="1"/>
</dbReference>
<accession>A0A068NP14</accession>
<dbReference type="EC" id="2.7.13.3" evidence="2"/>
<protein>
    <recommendedName>
        <fullName evidence="2">histidine kinase</fullName>
        <ecNumber evidence="2">2.7.13.3</ecNumber>
    </recommendedName>
</protein>
<dbReference type="PANTHER" id="PTHR43065">
    <property type="entry name" value="SENSOR HISTIDINE KINASE"/>
    <property type="match status" value="1"/>
</dbReference>
<dbReference type="InterPro" id="IPR004358">
    <property type="entry name" value="Sig_transdc_His_kin-like_C"/>
</dbReference>
<evidence type="ECO:0000256" key="4">
    <source>
        <dbReference type="ARBA" id="ARBA00023012"/>
    </source>
</evidence>
<evidence type="ECO:0000313" key="7">
    <source>
        <dbReference type="EMBL" id="AIE84490.1"/>
    </source>
</evidence>
<dbReference type="Proteomes" id="UP000027982">
    <property type="component" value="Chromosome"/>
</dbReference>
<dbReference type="SUPFAM" id="SSF55874">
    <property type="entry name" value="ATPase domain of HSP90 chaperone/DNA topoisomerase II/histidine kinase"/>
    <property type="match status" value="1"/>
</dbReference>
<dbReference type="InterPro" id="IPR018490">
    <property type="entry name" value="cNMP-bd_dom_sf"/>
</dbReference>
<reference evidence="7 8" key="1">
    <citation type="journal article" date="2014" name="PLoS ONE">
        <title>The first complete genome sequence of the class fimbriimonadia in the phylum armatimonadetes.</title>
        <authorList>
            <person name="Hu Z.Y."/>
            <person name="Wang Y.Z."/>
            <person name="Im W.T."/>
            <person name="Wang S.Y."/>
            <person name="Zhao G.P."/>
            <person name="Zheng H.J."/>
            <person name="Quan Z.X."/>
        </authorList>
    </citation>
    <scope>NUCLEOTIDE SEQUENCE [LARGE SCALE GENOMIC DNA]</scope>
    <source>
        <strain evidence="7">Gsoil 348</strain>
    </source>
</reference>
<evidence type="ECO:0000256" key="2">
    <source>
        <dbReference type="ARBA" id="ARBA00012438"/>
    </source>
</evidence>
<dbReference type="InterPro" id="IPR000595">
    <property type="entry name" value="cNMP-bd_dom"/>
</dbReference>
<dbReference type="GO" id="GO:0000160">
    <property type="term" value="P:phosphorelay signal transduction system"/>
    <property type="evidence" value="ECO:0007669"/>
    <property type="project" value="UniProtKB-KW"/>
</dbReference>
<dbReference type="InterPro" id="IPR003594">
    <property type="entry name" value="HATPase_dom"/>
</dbReference>
<dbReference type="KEGG" id="fgi:OP10G_1122"/>
<proteinExistence type="predicted"/>
<keyword evidence="8" id="KW-1185">Reference proteome</keyword>
<dbReference type="InterPro" id="IPR036890">
    <property type="entry name" value="HATPase_C_sf"/>
</dbReference>
<dbReference type="eggNOG" id="COG4191">
    <property type="taxonomic scope" value="Bacteria"/>
</dbReference>
<dbReference type="Pfam" id="PF00027">
    <property type="entry name" value="cNMP_binding"/>
    <property type="match status" value="1"/>
</dbReference>
<evidence type="ECO:0000256" key="3">
    <source>
        <dbReference type="ARBA" id="ARBA00022777"/>
    </source>
</evidence>
<dbReference type="RefSeq" id="WP_025226879.1">
    <property type="nucleotide sequence ID" value="NZ_CP007139.1"/>
</dbReference>
<evidence type="ECO:0000259" key="6">
    <source>
        <dbReference type="PROSITE" id="PS50109"/>
    </source>
</evidence>
<dbReference type="HOGENOM" id="CLU_000445_114_81_0"/>
<keyword evidence="3 7" id="KW-0808">Transferase</keyword>
<keyword evidence="4" id="KW-0902">Two-component regulatory system</keyword>
<dbReference type="InterPro" id="IPR014710">
    <property type="entry name" value="RmlC-like_jellyroll"/>
</dbReference>
<dbReference type="Pfam" id="PF02518">
    <property type="entry name" value="HATPase_c"/>
    <property type="match status" value="1"/>
</dbReference>
<dbReference type="AlphaFoldDB" id="A0A068NP14"/>